<name>A0ABU6XNT6_9FABA</name>
<reference evidence="1 2" key="1">
    <citation type="journal article" date="2023" name="Plants (Basel)">
        <title>Bridging the Gap: Combining Genomics and Transcriptomics Approaches to Understand Stylosanthes scabra, an Orphan Legume from the Brazilian Caatinga.</title>
        <authorList>
            <person name="Ferreira-Neto J.R.C."/>
            <person name="da Silva M.D."/>
            <person name="Binneck E."/>
            <person name="de Melo N.F."/>
            <person name="da Silva R.H."/>
            <person name="de Melo A.L.T.M."/>
            <person name="Pandolfi V."/>
            <person name="Bustamante F.O."/>
            <person name="Brasileiro-Vidal A.C."/>
            <person name="Benko-Iseppon A.M."/>
        </authorList>
    </citation>
    <scope>NUCLEOTIDE SEQUENCE [LARGE SCALE GENOMIC DNA]</scope>
    <source>
        <tissue evidence="1">Leaves</tissue>
    </source>
</reference>
<protein>
    <submittedName>
        <fullName evidence="1">Uncharacterized protein</fullName>
    </submittedName>
</protein>
<dbReference type="EMBL" id="JASCZI010212481">
    <property type="protein sequence ID" value="MED6199576.1"/>
    <property type="molecule type" value="Genomic_DNA"/>
</dbReference>
<comment type="caution">
    <text evidence="1">The sequence shown here is derived from an EMBL/GenBank/DDBJ whole genome shotgun (WGS) entry which is preliminary data.</text>
</comment>
<organism evidence="1 2">
    <name type="scientific">Stylosanthes scabra</name>
    <dbReference type="NCBI Taxonomy" id="79078"/>
    <lineage>
        <taxon>Eukaryota</taxon>
        <taxon>Viridiplantae</taxon>
        <taxon>Streptophyta</taxon>
        <taxon>Embryophyta</taxon>
        <taxon>Tracheophyta</taxon>
        <taxon>Spermatophyta</taxon>
        <taxon>Magnoliopsida</taxon>
        <taxon>eudicotyledons</taxon>
        <taxon>Gunneridae</taxon>
        <taxon>Pentapetalae</taxon>
        <taxon>rosids</taxon>
        <taxon>fabids</taxon>
        <taxon>Fabales</taxon>
        <taxon>Fabaceae</taxon>
        <taxon>Papilionoideae</taxon>
        <taxon>50 kb inversion clade</taxon>
        <taxon>dalbergioids sensu lato</taxon>
        <taxon>Dalbergieae</taxon>
        <taxon>Pterocarpus clade</taxon>
        <taxon>Stylosanthes</taxon>
    </lineage>
</organism>
<keyword evidence="2" id="KW-1185">Reference proteome</keyword>
<sequence>MGVKSCNEFWLAHIRGIEEERSRIPHVQLRERWEAPPTTHLEINISSSKSQWRNAVFTSNCSRSKSKLVVNSCWATVGSKTVGKTSREEPK</sequence>
<evidence type="ECO:0000313" key="1">
    <source>
        <dbReference type="EMBL" id="MED6199576.1"/>
    </source>
</evidence>
<gene>
    <name evidence="1" type="ORF">PIB30_077209</name>
</gene>
<dbReference type="Proteomes" id="UP001341840">
    <property type="component" value="Unassembled WGS sequence"/>
</dbReference>
<evidence type="ECO:0000313" key="2">
    <source>
        <dbReference type="Proteomes" id="UP001341840"/>
    </source>
</evidence>
<proteinExistence type="predicted"/>
<accession>A0ABU6XNT6</accession>